<sequence length="523" mass="60212">MLKKEKSCFVSDSTITSKFGDRPPSTYSMKIQKLSQLKTLFSETGGYKSRTFSSGKYNWRLVIYPNGNEKDNGTGFISMYVELDSTALESTVLAYLTFFVYNKKENKYFTIQERLMRNLQEDQNTLRVGTRPIELGLGDVKGKQFNALRPVRGFPQVLPLDTFNDPKNGYVFDGDQCEFGVDVMKPSNPKFSWTVNKFSKLKEHRYISSKFLIGGRNWVFELYPKGYNATYSTWLSLFLHLAEGEKMKTGEEIYTQCDLRILDPFGCNHMTRKSATECWITKSHGSYQILPLLACLEIVLLTYSMKIQNLSQLKTSLSGSDVYKSRTFSSGKYNWRLVIYPKGNKKDNGAGFNFTPFNALRPVHGFSQVLPLDTFNDYKDGYAFDGNQWEFSVDVMVPLTNWEVVSFTQKPFKPEFCWTVNKFSKLKEHRYVSDKFLMGGKKWRDYIRWQIDIHLFEVKPDKDTLKAGEQIYTKADVRILTHLESLDKEVFGGINTGLNTGNDPPLIGRGKMREGLSQPQDQQ</sequence>
<evidence type="ECO:0000259" key="2">
    <source>
        <dbReference type="PROSITE" id="PS50144"/>
    </source>
</evidence>
<proteinExistence type="predicted"/>
<evidence type="ECO:0000313" key="4">
    <source>
        <dbReference type="Proteomes" id="UP000032141"/>
    </source>
</evidence>
<keyword evidence="4" id="KW-1185">Reference proteome</keyword>
<dbReference type="OMA" id="WTVNKFS"/>
<accession>A0A0D3CHD5</accession>
<dbReference type="Gene3D" id="2.60.210.10">
    <property type="entry name" value="Apoptosis, Tumor Necrosis Factor Receptor Associated Protein 2, Chain A"/>
    <property type="match status" value="3"/>
</dbReference>
<feature type="region of interest" description="Disordered" evidence="1">
    <location>
        <begin position="502"/>
        <end position="523"/>
    </location>
</feature>
<dbReference type="PANTHER" id="PTHR46162:SF44">
    <property type="entry name" value="GENOME ASSEMBLY, CHROMOSOME: A01"/>
    <property type="match status" value="1"/>
</dbReference>
<dbReference type="PROSITE" id="PS50144">
    <property type="entry name" value="MATH"/>
    <property type="match status" value="2"/>
</dbReference>
<feature type="domain" description="MATH" evidence="2">
    <location>
        <begin position="188"/>
        <end position="395"/>
    </location>
</feature>
<dbReference type="CDD" id="cd00121">
    <property type="entry name" value="MATH"/>
    <property type="match status" value="3"/>
</dbReference>
<evidence type="ECO:0000256" key="1">
    <source>
        <dbReference type="SAM" id="MobiDB-lite"/>
    </source>
</evidence>
<dbReference type="Pfam" id="PF22486">
    <property type="entry name" value="MATH_2"/>
    <property type="match status" value="3"/>
</dbReference>
<feature type="domain" description="MATH" evidence="2">
    <location>
        <begin position="24"/>
        <end position="183"/>
    </location>
</feature>
<dbReference type="EnsemblPlants" id="Bo5g098460.1">
    <property type="protein sequence ID" value="Bo5g098460.1"/>
    <property type="gene ID" value="Bo5g098460"/>
</dbReference>
<dbReference type="SUPFAM" id="SSF49599">
    <property type="entry name" value="TRAF domain-like"/>
    <property type="match status" value="4"/>
</dbReference>
<name>A0A0D3CHD5_BRAOL</name>
<dbReference type="STRING" id="109376.A0A0D3CHD5"/>
<dbReference type="InterPro" id="IPR002083">
    <property type="entry name" value="MATH/TRAF_dom"/>
</dbReference>
<dbReference type="PANTHER" id="PTHR46162">
    <property type="entry name" value="TRAF-LIKE FAMILY PROTEIN"/>
    <property type="match status" value="1"/>
</dbReference>
<protein>
    <recommendedName>
        <fullName evidence="2">MATH domain-containing protein</fullName>
    </recommendedName>
</protein>
<dbReference type="HOGENOM" id="CLU_521120_0_0_1"/>
<reference evidence="3" key="2">
    <citation type="submission" date="2015-03" db="UniProtKB">
        <authorList>
            <consortium name="EnsemblPlants"/>
        </authorList>
    </citation>
    <scope>IDENTIFICATION</scope>
</reference>
<reference evidence="3 4" key="1">
    <citation type="journal article" date="2014" name="Genome Biol.">
        <title>Transcriptome and methylome profiling reveals relics of genome dominance in the mesopolyploid Brassica oleracea.</title>
        <authorList>
            <person name="Parkin I.A."/>
            <person name="Koh C."/>
            <person name="Tang H."/>
            <person name="Robinson S.J."/>
            <person name="Kagale S."/>
            <person name="Clarke W.E."/>
            <person name="Town C.D."/>
            <person name="Nixon J."/>
            <person name="Krishnakumar V."/>
            <person name="Bidwell S.L."/>
            <person name="Denoeud F."/>
            <person name="Belcram H."/>
            <person name="Links M.G."/>
            <person name="Just J."/>
            <person name="Clarke C."/>
            <person name="Bender T."/>
            <person name="Huebert T."/>
            <person name="Mason A.S."/>
            <person name="Pires J.C."/>
            <person name="Barker G."/>
            <person name="Moore J."/>
            <person name="Walley P.G."/>
            <person name="Manoli S."/>
            <person name="Batley J."/>
            <person name="Edwards D."/>
            <person name="Nelson M.N."/>
            <person name="Wang X."/>
            <person name="Paterson A.H."/>
            <person name="King G."/>
            <person name="Bancroft I."/>
            <person name="Chalhoub B."/>
            <person name="Sharpe A.G."/>
        </authorList>
    </citation>
    <scope>NUCLEOTIDE SEQUENCE</scope>
    <source>
        <strain evidence="3 4">cv. TO1000</strain>
    </source>
</reference>
<dbReference type="Proteomes" id="UP000032141">
    <property type="component" value="Chromosome C5"/>
</dbReference>
<evidence type="ECO:0000313" key="3">
    <source>
        <dbReference type="EnsemblPlants" id="Bo5g098460.1"/>
    </source>
</evidence>
<dbReference type="AlphaFoldDB" id="A0A0D3CHD5"/>
<dbReference type="Gramene" id="Bo5g098460.1">
    <property type="protein sequence ID" value="Bo5g098460.1"/>
    <property type="gene ID" value="Bo5g098460"/>
</dbReference>
<organism evidence="3 4">
    <name type="scientific">Brassica oleracea var. oleracea</name>
    <dbReference type="NCBI Taxonomy" id="109376"/>
    <lineage>
        <taxon>Eukaryota</taxon>
        <taxon>Viridiplantae</taxon>
        <taxon>Streptophyta</taxon>
        <taxon>Embryophyta</taxon>
        <taxon>Tracheophyta</taxon>
        <taxon>Spermatophyta</taxon>
        <taxon>Magnoliopsida</taxon>
        <taxon>eudicotyledons</taxon>
        <taxon>Gunneridae</taxon>
        <taxon>Pentapetalae</taxon>
        <taxon>rosids</taxon>
        <taxon>malvids</taxon>
        <taxon>Brassicales</taxon>
        <taxon>Brassicaceae</taxon>
        <taxon>Brassiceae</taxon>
        <taxon>Brassica</taxon>
    </lineage>
</organism>
<dbReference type="eggNOG" id="KOG1987">
    <property type="taxonomic scope" value="Eukaryota"/>
</dbReference>
<dbReference type="InterPro" id="IPR008974">
    <property type="entry name" value="TRAF-like"/>
</dbReference>